<organism evidence="3 4">
    <name type="scientific">Polarella glacialis</name>
    <name type="common">Dinoflagellate</name>
    <dbReference type="NCBI Taxonomy" id="89957"/>
    <lineage>
        <taxon>Eukaryota</taxon>
        <taxon>Sar</taxon>
        <taxon>Alveolata</taxon>
        <taxon>Dinophyceae</taxon>
        <taxon>Suessiales</taxon>
        <taxon>Suessiaceae</taxon>
        <taxon>Polarella</taxon>
    </lineage>
</organism>
<evidence type="ECO:0000256" key="1">
    <source>
        <dbReference type="SAM" id="MobiDB-lite"/>
    </source>
</evidence>
<feature type="region of interest" description="Disordered" evidence="1">
    <location>
        <begin position="196"/>
        <end position="216"/>
    </location>
</feature>
<feature type="compositionally biased region" description="Polar residues" evidence="1">
    <location>
        <begin position="196"/>
        <end position="207"/>
    </location>
</feature>
<gene>
    <name evidence="3" type="ORF">PGLA1383_LOCUS20464</name>
</gene>
<dbReference type="SUPFAM" id="SSF47661">
    <property type="entry name" value="t-snare proteins"/>
    <property type="match status" value="1"/>
</dbReference>
<name>A0A813EWN0_POLGL</name>
<reference evidence="3" key="1">
    <citation type="submission" date="2021-02" db="EMBL/GenBank/DDBJ databases">
        <authorList>
            <person name="Dougan E. K."/>
            <person name="Rhodes N."/>
            <person name="Thang M."/>
            <person name="Chan C."/>
        </authorList>
    </citation>
    <scope>NUCLEOTIDE SEQUENCE</scope>
</reference>
<feature type="domain" description="T-SNARE coiled-coil homology" evidence="2">
    <location>
        <begin position="153"/>
        <end position="211"/>
    </location>
</feature>
<dbReference type="PROSITE" id="PS50192">
    <property type="entry name" value="T_SNARE"/>
    <property type="match status" value="1"/>
</dbReference>
<keyword evidence="4" id="KW-1185">Reference proteome</keyword>
<dbReference type="OrthoDB" id="75754at2759"/>
<dbReference type="EMBL" id="CAJNNV010013986">
    <property type="protein sequence ID" value="CAE8602208.1"/>
    <property type="molecule type" value="Genomic_DNA"/>
</dbReference>
<dbReference type="Proteomes" id="UP000654075">
    <property type="component" value="Unassembled WGS sequence"/>
</dbReference>
<dbReference type="Gene3D" id="1.20.5.110">
    <property type="match status" value="1"/>
</dbReference>
<dbReference type="InterPro" id="IPR000727">
    <property type="entry name" value="T_SNARE_dom"/>
</dbReference>
<evidence type="ECO:0000259" key="2">
    <source>
        <dbReference type="PROSITE" id="PS50192"/>
    </source>
</evidence>
<comment type="caution">
    <text evidence="3">The sequence shown here is derived from an EMBL/GenBank/DDBJ whole genome shotgun (WGS) entry which is preliminary data.</text>
</comment>
<sequence>MPVSSFLLSASSGFLNCIQRNFDKSFVSGFVNFSPSFTLSSVFTAVMEYEVGERIQTECYTNEQLRLVWAYSAFASYCFQTELLHSLALGLGAMNMRGSLAHAGRNEDFRTPNNVLLLMVIACQLHVGGVPVADVVLAAHAAAYRFGDVTIRNRIAQEREEGIRRIQSQVHEVNQIFRDLASIVQEQGHDLETVAGTTQSASSNTKQARQRGPWSKFPSRLDRKGQVLLQVSIAPL</sequence>
<dbReference type="GO" id="GO:0016020">
    <property type="term" value="C:membrane"/>
    <property type="evidence" value="ECO:0007669"/>
    <property type="project" value="InterPro"/>
</dbReference>
<dbReference type="InterPro" id="IPR010989">
    <property type="entry name" value="SNARE"/>
</dbReference>
<evidence type="ECO:0000313" key="3">
    <source>
        <dbReference type="EMBL" id="CAE8602208.1"/>
    </source>
</evidence>
<dbReference type="CDD" id="cd15840">
    <property type="entry name" value="SNARE_Qa"/>
    <property type="match status" value="1"/>
</dbReference>
<dbReference type="AlphaFoldDB" id="A0A813EWN0"/>
<protein>
    <recommendedName>
        <fullName evidence="2">t-SNARE coiled-coil homology domain-containing protein</fullName>
    </recommendedName>
</protein>
<accession>A0A813EWN0</accession>
<proteinExistence type="predicted"/>
<evidence type="ECO:0000313" key="4">
    <source>
        <dbReference type="Proteomes" id="UP000654075"/>
    </source>
</evidence>
<dbReference type="GO" id="GO:0016192">
    <property type="term" value="P:vesicle-mediated transport"/>
    <property type="evidence" value="ECO:0007669"/>
    <property type="project" value="InterPro"/>
</dbReference>